<reference evidence="12" key="1">
    <citation type="submission" date="2017-02" db="EMBL/GenBank/DDBJ databases">
        <authorList>
            <person name="Daims H."/>
        </authorList>
    </citation>
    <scope>NUCLEOTIDE SEQUENCE [LARGE SCALE GENOMIC DNA]</scope>
</reference>
<dbReference type="GO" id="GO:0006935">
    <property type="term" value="P:chemotaxis"/>
    <property type="evidence" value="ECO:0007669"/>
    <property type="project" value="UniProtKB-ARBA"/>
</dbReference>
<dbReference type="PROSITE" id="PS50885">
    <property type="entry name" value="HAMP"/>
    <property type="match status" value="1"/>
</dbReference>
<dbReference type="PANTHER" id="PTHR32089">
    <property type="entry name" value="METHYL-ACCEPTING CHEMOTAXIS PROTEIN MCPB"/>
    <property type="match status" value="1"/>
</dbReference>
<keyword evidence="2 8" id="KW-0812">Transmembrane</keyword>
<evidence type="ECO:0000256" key="7">
    <source>
        <dbReference type="PROSITE-ProRule" id="PRU00284"/>
    </source>
</evidence>
<dbReference type="Pfam" id="PF00015">
    <property type="entry name" value="MCPsignal"/>
    <property type="match status" value="1"/>
</dbReference>
<feature type="transmembrane region" description="Helical" evidence="8">
    <location>
        <begin position="18"/>
        <end position="37"/>
    </location>
</feature>
<comment type="subcellular location">
    <subcellularLocation>
        <location evidence="1">Membrane</location>
        <topology evidence="1">Multi-pass membrane protein</topology>
    </subcellularLocation>
</comment>
<dbReference type="GO" id="GO:0016020">
    <property type="term" value="C:membrane"/>
    <property type="evidence" value="ECO:0007669"/>
    <property type="project" value="UniProtKB-SubCell"/>
</dbReference>
<dbReference type="PANTHER" id="PTHR32089:SF119">
    <property type="entry name" value="METHYL-ACCEPTING CHEMOTAXIS PROTEIN CTPL"/>
    <property type="match status" value="1"/>
</dbReference>
<dbReference type="PROSITE" id="PS50111">
    <property type="entry name" value="CHEMOTAXIS_TRANSDUC_2"/>
    <property type="match status" value="1"/>
</dbReference>
<dbReference type="Gene3D" id="6.10.340.10">
    <property type="match status" value="1"/>
</dbReference>
<evidence type="ECO:0000256" key="6">
    <source>
        <dbReference type="ARBA" id="ARBA00029447"/>
    </source>
</evidence>
<evidence type="ECO:0000313" key="12">
    <source>
        <dbReference type="Proteomes" id="UP000195442"/>
    </source>
</evidence>
<evidence type="ECO:0000256" key="3">
    <source>
        <dbReference type="ARBA" id="ARBA00022989"/>
    </source>
</evidence>
<feature type="domain" description="HAMP" evidence="10">
    <location>
        <begin position="352"/>
        <end position="404"/>
    </location>
</feature>
<organism evidence="11 12">
    <name type="scientific">Crenothrix polyspora</name>
    <dbReference type="NCBI Taxonomy" id="360316"/>
    <lineage>
        <taxon>Bacteria</taxon>
        <taxon>Pseudomonadati</taxon>
        <taxon>Pseudomonadota</taxon>
        <taxon>Gammaproteobacteria</taxon>
        <taxon>Methylococcales</taxon>
        <taxon>Crenotrichaceae</taxon>
        <taxon>Crenothrix</taxon>
    </lineage>
</organism>
<dbReference type="Gene3D" id="1.10.287.950">
    <property type="entry name" value="Methyl-accepting chemotaxis protein"/>
    <property type="match status" value="1"/>
</dbReference>
<keyword evidence="3 8" id="KW-1133">Transmembrane helix</keyword>
<dbReference type="Proteomes" id="UP000195442">
    <property type="component" value="Unassembled WGS sequence"/>
</dbReference>
<gene>
    <name evidence="11" type="ORF">CRENPOLYSF2_980015</name>
</gene>
<keyword evidence="12" id="KW-1185">Reference proteome</keyword>
<dbReference type="GO" id="GO:0007165">
    <property type="term" value="P:signal transduction"/>
    <property type="evidence" value="ECO:0007669"/>
    <property type="project" value="UniProtKB-KW"/>
</dbReference>
<proteinExistence type="inferred from homology"/>
<dbReference type="Pfam" id="PF00672">
    <property type="entry name" value="HAMP"/>
    <property type="match status" value="1"/>
</dbReference>
<dbReference type="CDD" id="cd06225">
    <property type="entry name" value="HAMP"/>
    <property type="match status" value="1"/>
</dbReference>
<dbReference type="InterPro" id="IPR004089">
    <property type="entry name" value="MCPsignal_dom"/>
</dbReference>
<dbReference type="SMART" id="SM00283">
    <property type="entry name" value="MA"/>
    <property type="match status" value="1"/>
</dbReference>
<evidence type="ECO:0000256" key="4">
    <source>
        <dbReference type="ARBA" id="ARBA00023136"/>
    </source>
</evidence>
<evidence type="ECO:0000259" key="9">
    <source>
        <dbReference type="PROSITE" id="PS50111"/>
    </source>
</evidence>
<evidence type="ECO:0000256" key="5">
    <source>
        <dbReference type="ARBA" id="ARBA00023224"/>
    </source>
</evidence>
<comment type="similarity">
    <text evidence="6">Belongs to the methyl-accepting chemotaxis (MCP) protein family.</text>
</comment>
<dbReference type="AlphaFoldDB" id="A0A1R4HJC8"/>
<sequence length="744" mass="81549">MKQDNTNLLTGLSLGQKLLLLCVVATIPVLMPLYMYYSGQEKYIDITALEQVGLQPAGNALQILNDVQKHRDLAFAALAGDPKAEANRQQAKQRVDEQIAKFDKIAPNFNYPGLVEAWRAFKDEWVKQATSIESKSLAPDKVWETQTQLVQHIFTVQDLILAGSTMDLDPDAETYYLIQAVLVNTPAIAESMAQARHVGALVLNSNTARTEGASQQDRLLLTTLTARSGDLAKVSKSYIERSVKNFPELKARIYAKTQEAIAVAEQMNKLTTSEIVNAKALTYPTQDYLAKYNQGVEQQFAYITSGIDSISKEFDRQIKATRTALYTTFFITLAVVGLVFLIATAIARFISNSITNPISYLVGVMDKMAGGDTKVRANIQSFDEIGALGRQFDMMVDQRELINSRILSENDTLNNSVIDLLQTVAKLAQKDLTTRAFVAEDVTGPVSDALNMLADETGKVLMKVVKIAGNVSTVSRQVQNQSALVINEASDEKREVEQAALELSDASKAMIDIAKVAFACNQAAEKAIQNTDKAQETVFSTVQGITTIRDTIRETEKRIKRLGERSQEIGGIVNLINDIAERTHILALNASMHAASAGEAGRGFAVIANEVQKLAENSRDATSKISSLVNNIQVETADTVTTMNDAISQVVRGTDLAQKAGEEMRETRDTTANLVQLVNRIAKSSTAQSETSLRLVERAQLIQRSSVQTYDQLQAQGIETDRLVELSKELVASVGVFKLPKEIS</sequence>
<protein>
    <submittedName>
        <fullName evidence="11">Putative methyl-accepting chemotaxis AlkN</fullName>
    </submittedName>
</protein>
<evidence type="ECO:0000313" key="11">
    <source>
        <dbReference type="EMBL" id="SJM96324.1"/>
    </source>
</evidence>
<evidence type="ECO:0000256" key="8">
    <source>
        <dbReference type="SAM" id="Phobius"/>
    </source>
</evidence>
<keyword evidence="5 7" id="KW-0807">Transducer</keyword>
<dbReference type="EMBL" id="FUKJ01000466">
    <property type="protein sequence ID" value="SJM96324.1"/>
    <property type="molecule type" value="Genomic_DNA"/>
</dbReference>
<dbReference type="OrthoDB" id="2489132at2"/>
<keyword evidence="4 8" id="KW-0472">Membrane</keyword>
<evidence type="ECO:0000256" key="1">
    <source>
        <dbReference type="ARBA" id="ARBA00004141"/>
    </source>
</evidence>
<evidence type="ECO:0000259" key="10">
    <source>
        <dbReference type="PROSITE" id="PS50885"/>
    </source>
</evidence>
<feature type="transmembrane region" description="Helical" evidence="8">
    <location>
        <begin position="324"/>
        <end position="350"/>
    </location>
</feature>
<feature type="domain" description="Methyl-accepting transducer" evidence="9">
    <location>
        <begin position="467"/>
        <end position="703"/>
    </location>
</feature>
<name>A0A1R4HJC8_9GAMM</name>
<evidence type="ECO:0000256" key="2">
    <source>
        <dbReference type="ARBA" id="ARBA00022692"/>
    </source>
</evidence>
<dbReference type="SMART" id="SM00304">
    <property type="entry name" value="HAMP"/>
    <property type="match status" value="1"/>
</dbReference>
<dbReference type="RefSeq" id="WP_087148634.1">
    <property type="nucleotide sequence ID" value="NZ_FUKJ01000466.1"/>
</dbReference>
<dbReference type="SUPFAM" id="SSF58104">
    <property type="entry name" value="Methyl-accepting chemotaxis protein (MCP) signaling domain"/>
    <property type="match status" value="1"/>
</dbReference>
<accession>A0A1R4HJC8</accession>
<dbReference type="InterPro" id="IPR003660">
    <property type="entry name" value="HAMP_dom"/>
</dbReference>